<dbReference type="InterPro" id="IPR002864">
    <property type="entry name" value="Acyl-ACP_thioesterase_NHD"/>
</dbReference>
<dbReference type="Pfam" id="PF01643">
    <property type="entry name" value="Acyl-ACP_TE"/>
    <property type="match status" value="1"/>
</dbReference>
<feature type="domain" description="Acyl-ACP thioesterase-like C-terminal" evidence="2">
    <location>
        <begin position="152"/>
        <end position="211"/>
    </location>
</feature>
<comment type="caution">
    <text evidence="3">The sequence shown here is derived from an EMBL/GenBank/DDBJ whole genome shotgun (WGS) entry which is preliminary data.</text>
</comment>
<accession>A0ABR7GLM0</accession>
<dbReference type="Gene3D" id="3.10.129.10">
    <property type="entry name" value="Hotdog Thioesterase"/>
    <property type="match status" value="2"/>
</dbReference>
<keyword evidence="4" id="KW-1185">Reference proteome</keyword>
<dbReference type="RefSeq" id="WP_186969486.1">
    <property type="nucleotide sequence ID" value="NZ_JACOPK010000003.1"/>
</dbReference>
<dbReference type="SUPFAM" id="SSF54637">
    <property type="entry name" value="Thioesterase/thiol ester dehydrase-isomerase"/>
    <property type="match status" value="2"/>
</dbReference>
<protein>
    <recommendedName>
        <fullName evidence="5">Acyl-ACP thioesterase</fullName>
    </recommendedName>
</protein>
<gene>
    <name evidence="3" type="ORF">H8S02_04475</name>
</gene>
<dbReference type="EMBL" id="JACOPK010000003">
    <property type="protein sequence ID" value="MBC5695203.1"/>
    <property type="molecule type" value="Genomic_DNA"/>
</dbReference>
<feature type="domain" description="Acyl-ACP thioesterase N-terminal hotdog" evidence="1">
    <location>
        <begin position="6"/>
        <end position="118"/>
    </location>
</feature>
<dbReference type="CDD" id="cd00586">
    <property type="entry name" value="4HBT"/>
    <property type="match status" value="1"/>
</dbReference>
<organism evidence="3 4">
    <name type="scientific">Agathobaculum hominis</name>
    <dbReference type="NCBI Taxonomy" id="2763014"/>
    <lineage>
        <taxon>Bacteria</taxon>
        <taxon>Bacillati</taxon>
        <taxon>Bacillota</taxon>
        <taxon>Clostridia</taxon>
        <taxon>Eubacteriales</taxon>
        <taxon>Butyricicoccaceae</taxon>
        <taxon>Agathobaculum</taxon>
    </lineage>
</organism>
<sequence>MVELLSREYEISYSHIDNRGIAKPSFLWSMMQDAATVHAEALGLGPAALGVVWVLSRIKATLTRPLLPYERVRCETWCPGFKGPSWYRCFAFYIDDVQVGEAQSMWVTLEPSTHRILRPTALPAAQGCLSCTSGELFAPLPRLSCDNVRLHHIHPVQYSDLDINNHVNNVRVVELISDALDLQKQPGFVSSLQVNYTAETAFGEQVSLLCGTVDGARYIRGEAEGKPHFEALASLSPLPQKEEA</sequence>
<proteinExistence type="predicted"/>
<evidence type="ECO:0008006" key="5">
    <source>
        <dbReference type="Google" id="ProtNLM"/>
    </source>
</evidence>
<dbReference type="Pfam" id="PF20791">
    <property type="entry name" value="Acyl-ACP_TE_C"/>
    <property type="match status" value="1"/>
</dbReference>
<dbReference type="Proteomes" id="UP000641741">
    <property type="component" value="Unassembled WGS sequence"/>
</dbReference>
<evidence type="ECO:0000259" key="1">
    <source>
        <dbReference type="Pfam" id="PF01643"/>
    </source>
</evidence>
<evidence type="ECO:0000313" key="3">
    <source>
        <dbReference type="EMBL" id="MBC5695203.1"/>
    </source>
</evidence>
<evidence type="ECO:0000313" key="4">
    <source>
        <dbReference type="Proteomes" id="UP000641741"/>
    </source>
</evidence>
<dbReference type="InterPro" id="IPR029069">
    <property type="entry name" value="HotDog_dom_sf"/>
</dbReference>
<evidence type="ECO:0000259" key="2">
    <source>
        <dbReference type="Pfam" id="PF20791"/>
    </source>
</evidence>
<name>A0ABR7GLM0_9FIRM</name>
<reference evidence="3 4" key="1">
    <citation type="submission" date="2020-08" db="EMBL/GenBank/DDBJ databases">
        <title>Genome public.</title>
        <authorList>
            <person name="Liu C."/>
            <person name="Sun Q."/>
        </authorList>
    </citation>
    <scope>NUCLEOTIDE SEQUENCE [LARGE SCALE GENOMIC DNA]</scope>
    <source>
        <strain evidence="3 4">M2</strain>
    </source>
</reference>
<dbReference type="InterPro" id="IPR049427">
    <property type="entry name" value="Acyl-ACP_TE_C"/>
</dbReference>